<evidence type="ECO:0000313" key="1">
    <source>
        <dbReference type="EMBL" id="KIK43649.1"/>
    </source>
</evidence>
<reference evidence="1 2" key="1">
    <citation type="submission" date="2014-04" db="EMBL/GenBank/DDBJ databases">
        <authorList>
            <consortium name="DOE Joint Genome Institute"/>
            <person name="Kuo A."/>
            <person name="Ruytinx J."/>
            <person name="Rineau F."/>
            <person name="Colpaert J."/>
            <person name="Kohler A."/>
            <person name="Nagy L.G."/>
            <person name="Floudas D."/>
            <person name="Copeland A."/>
            <person name="Barry K.W."/>
            <person name="Cichocki N."/>
            <person name="Veneault-Fourrey C."/>
            <person name="LaButti K."/>
            <person name="Lindquist E.A."/>
            <person name="Lipzen A."/>
            <person name="Lundell T."/>
            <person name="Morin E."/>
            <person name="Murat C."/>
            <person name="Sun H."/>
            <person name="Tunlid A."/>
            <person name="Henrissat B."/>
            <person name="Grigoriev I.V."/>
            <person name="Hibbett D.S."/>
            <person name="Martin F."/>
            <person name="Nordberg H.P."/>
            <person name="Cantor M.N."/>
            <person name="Hua S.X."/>
        </authorList>
    </citation>
    <scope>NUCLEOTIDE SEQUENCE [LARGE SCALE GENOMIC DNA]</scope>
    <source>
        <strain evidence="1 2">UH-Slu-Lm8-n1</strain>
    </source>
</reference>
<evidence type="ECO:0000313" key="2">
    <source>
        <dbReference type="Proteomes" id="UP000054485"/>
    </source>
</evidence>
<keyword evidence="2" id="KW-1185">Reference proteome</keyword>
<feature type="non-terminal residue" evidence="1">
    <location>
        <position position="1"/>
    </location>
</feature>
<name>A0A0D0B0V0_9AGAM</name>
<protein>
    <submittedName>
        <fullName evidence="1">Uncharacterized protein</fullName>
    </submittedName>
</protein>
<dbReference type="AlphaFoldDB" id="A0A0D0B0V0"/>
<gene>
    <name evidence="1" type="ORF">CY34DRAFT_803651</name>
</gene>
<proteinExistence type="predicted"/>
<reference evidence="2" key="2">
    <citation type="submission" date="2015-01" db="EMBL/GenBank/DDBJ databases">
        <title>Evolutionary Origins and Diversification of the Mycorrhizal Mutualists.</title>
        <authorList>
            <consortium name="DOE Joint Genome Institute"/>
            <consortium name="Mycorrhizal Genomics Consortium"/>
            <person name="Kohler A."/>
            <person name="Kuo A."/>
            <person name="Nagy L.G."/>
            <person name="Floudas D."/>
            <person name="Copeland A."/>
            <person name="Barry K.W."/>
            <person name="Cichocki N."/>
            <person name="Veneault-Fourrey C."/>
            <person name="LaButti K."/>
            <person name="Lindquist E.A."/>
            <person name="Lipzen A."/>
            <person name="Lundell T."/>
            <person name="Morin E."/>
            <person name="Murat C."/>
            <person name="Riley R."/>
            <person name="Ohm R."/>
            <person name="Sun H."/>
            <person name="Tunlid A."/>
            <person name="Henrissat B."/>
            <person name="Grigoriev I.V."/>
            <person name="Hibbett D.S."/>
            <person name="Martin F."/>
        </authorList>
    </citation>
    <scope>NUCLEOTIDE SEQUENCE [LARGE SCALE GENOMIC DNA]</scope>
    <source>
        <strain evidence="2">UH-Slu-Lm8-n1</strain>
    </source>
</reference>
<accession>A0A0D0B0V0</accession>
<feature type="non-terminal residue" evidence="1">
    <location>
        <position position="60"/>
    </location>
</feature>
<dbReference type="EMBL" id="KN835208">
    <property type="protein sequence ID" value="KIK43649.1"/>
    <property type="molecule type" value="Genomic_DNA"/>
</dbReference>
<sequence length="60" mass="6650">TTLDFGKRSCPRGPRRFLECIPVKASSMAPRNILRVTGGGAYFLRQKLPHLLSPCGDYCP</sequence>
<dbReference type="InParanoid" id="A0A0D0B0V0"/>
<organism evidence="1 2">
    <name type="scientific">Suillus luteus UH-Slu-Lm8-n1</name>
    <dbReference type="NCBI Taxonomy" id="930992"/>
    <lineage>
        <taxon>Eukaryota</taxon>
        <taxon>Fungi</taxon>
        <taxon>Dikarya</taxon>
        <taxon>Basidiomycota</taxon>
        <taxon>Agaricomycotina</taxon>
        <taxon>Agaricomycetes</taxon>
        <taxon>Agaricomycetidae</taxon>
        <taxon>Boletales</taxon>
        <taxon>Suillineae</taxon>
        <taxon>Suillaceae</taxon>
        <taxon>Suillus</taxon>
    </lineage>
</organism>
<dbReference type="Proteomes" id="UP000054485">
    <property type="component" value="Unassembled WGS sequence"/>
</dbReference>
<dbReference type="HOGENOM" id="CLU_2948390_0_0_1"/>